<gene>
    <name evidence="1" type="ORF">FRX31_005578</name>
</gene>
<dbReference type="Proteomes" id="UP000554482">
    <property type="component" value="Unassembled WGS sequence"/>
</dbReference>
<dbReference type="AlphaFoldDB" id="A0A7J6X7K7"/>
<dbReference type="OrthoDB" id="47007at2759"/>
<dbReference type="EMBL" id="JABWDY010004915">
    <property type="protein sequence ID" value="KAF5204835.1"/>
    <property type="molecule type" value="Genomic_DNA"/>
</dbReference>
<evidence type="ECO:0000313" key="1">
    <source>
        <dbReference type="EMBL" id="KAF5204835.1"/>
    </source>
</evidence>
<accession>A0A7J6X7K7</accession>
<evidence type="ECO:0000313" key="2">
    <source>
        <dbReference type="Proteomes" id="UP000554482"/>
    </source>
</evidence>
<comment type="caution">
    <text evidence="1">The sequence shown here is derived from an EMBL/GenBank/DDBJ whole genome shotgun (WGS) entry which is preliminary data.</text>
</comment>
<sequence>MHDAVDHQVNNAGIVSGFYFEDSTDIANTNSLMNVNFWGSVYSTSRYLISKKAKERSLLLGQLQHGCMDHT</sequence>
<protein>
    <submittedName>
        <fullName evidence="1">Uncharacterized protein</fullName>
    </submittedName>
</protein>
<organism evidence="1 2">
    <name type="scientific">Thalictrum thalictroides</name>
    <name type="common">Rue-anemone</name>
    <name type="synonym">Anemone thalictroides</name>
    <dbReference type="NCBI Taxonomy" id="46969"/>
    <lineage>
        <taxon>Eukaryota</taxon>
        <taxon>Viridiplantae</taxon>
        <taxon>Streptophyta</taxon>
        <taxon>Embryophyta</taxon>
        <taxon>Tracheophyta</taxon>
        <taxon>Spermatophyta</taxon>
        <taxon>Magnoliopsida</taxon>
        <taxon>Ranunculales</taxon>
        <taxon>Ranunculaceae</taxon>
        <taxon>Thalictroideae</taxon>
        <taxon>Thalictrum</taxon>
    </lineage>
</organism>
<dbReference type="Gene3D" id="3.40.50.720">
    <property type="entry name" value="NAD(P)-binding Rossmann-like Domain"/>
    <property type="match status" value="1"/>
</dbReference>
<proteinExistence type="predicted"/>
<keyword evidence="2" id="KW-1185">Reference proteome</keyword>
<name>A0A7J6X7K7_THATH</name>
<reference evidence="1 2" key="1">
    <citation type="submission" date="2020-06" db="EMBL/GenBank/DDBJ databases">
        <title>Transcriptomic and genomic resources for Thalictrum thalictroides and T. hernandezii: Facilitating candidate gene discovery in an emerging model plant lineage.</title>
        <authorList>
            <person name="Arias T."/>
            <person name="Riano-Pachon D.M."/>
            <person name="Di Stilio V.S."/>
        </authorList>
    </citation>
    <scope>NUCLEOTIDE SEQUENCE [LARGE SCALE GENOMIC DNA]</scope>
    <source>
        <strain evidence="2">cv. WT478/WT964</strain>
        <tissue evidence="1">Leaves</tissue>
    </source>
</reference>